<dbReference type="EMBL" id="NHOG01000021">
    <property type="protein sequence ID" value="OVZ78595.1"/>
    <property type="molecule type" value="Genomic_DNA"/>
</dbReference>
<keyword evidence="2" id="KW-1185">Reference proteome</keyword>
<evidence type="ECO:0000313" key="1">
    <source>
        <dbReference type="EMBL" id="OVZ78595.1"/>
    </source>
</evidence>
<dbReference type="Proteomes" id="UP000195840">
    <property type="component" value="Unassembled WGS sequence"/>
</dbReference>
<organism evidence="1 2">
    <name type="scientific">Yersinia kristensenii</name>
    <dbReference type="NCBI Taxonomy" id="28152"/>
    <lineage>
        <taxon>Bacteria</taxon>
        <taxon>Pseudomonadati</taxon>
        <taxon>Pseudomonadota</taxon>
        <taxon>Gammaproteobacteria</taxon>
        <taxon>Enterobacterales</taxon>
        <taxon>Yersiniaceae</taxon>
        <taxon>Yersinia</taxon>
    </lineage>
</organism>
<sequence>MKLNLMIDTRTIGRPGERKAEAFRNDLIEALKHRFGGELPDSLGAHLEAVSVEVGDYSHIDIEGHTTSNEAIIKRVVHDVIKSTTAQADWQR</sequence>
<accession>A0AB73PZY8</accession>
<reference evidence="1 2" key="1">
    <citation type="submission" date="2017-05" db="EMBL/GenBank/DDBJ databases">
        <title>Whole genome sequencing of Yersinia kristensenii.</title>
        <authorList>
            <person name="Campioni F."/>
        </authorList>
    </citation>
    <scope>NUCLEOTIDE SEQUENCE [LARGE SCALE GENOMIC DNA]</scope>
    <source>
        <strain evidence="1 2">CFSAN060538</strain>
    </source>
</reference>
<comment type="caution">
    <text evidence="1">The sequence shown here is derived from an EMBL/GenBank/DDBJ whole genome shotgun (WGS) entry which is preliminary data.</text>
</comment>
<evidence type="ECO:0008006" key="3">
    <source>
        <dbReference type="Google" id="ProtNLM"/>
    </source>
</evidence>
<evidence type="ECO:0000313" key="2">
    <source>
        <dbReference type="Proteomes" id="UP000195840"/>
    </source>
</evidence>
<proteinExistence type="predicted"/>
<name>A0AB73PZY8_YERKR</name>
<dbReference type="RefSeq" id="WP_087795743.1">
    <property type="nucleotide sequence ID" value="NZ_CAWNET010000014.1"/>
</dbReference>
<gene>
    <name evidence="1" type="ORF">CBW52_18310</name>
</gene>
<protein>
    <recommendedName>
        <fullName evidence="3">DinI family protein</fullName>
    </recommendedName>
</protein>
<dbReference type="AlphaFoldDB" id="A0AB73PZY8"/>